<dbReference type="InterPro" id="IPR000639">
    <property type="entry name" value="Epox_hydrolase-like"/>
</dbReference>
<dbReference type="GO" id="GO:0016787">
    <property type="term" value="F:hydrolase activity"/>
    <property type="evidence" value="ECO:0007669"/>
    <property type="project" value="UniProtKB-KW"/>
</dbReference>
<keyword evidence="1" id="KW-0812">Transmembrane</keyword>
<evidence type="ECO:0000259" key="2">
    <source>
        <dbReference type="Pfam" id="PF00561"/>
    </source>
</evidence>
<dbReference type="PANTHER" id="PTHR46438:SF2">
    <property type="entry name" value="ALPHA_BETA-HYDROLASES SUPERFAMILY PROTEIN"/>
    <property type="match status" value="1"/>
</dbReference>
<dbReference type="eggNOG" id="COG2267">
    <property type="taxonomic scope" value="Bacteria"/>
</dbReference>
<accession>B8HNQ0</accession>
<dbReference type="EMBL" id="CP001344">
    <property type="protein sequence ID" value="ACL43781.1"/>
    <property type="molecule type" value="Genomic_DNA"/>
</dbReference>
<dbReference type="Pfam" id="PF00561">
    <property type="entry name" value="Abhydrolase_1"/>
    <property type="match status" value="1"/>
</dbReference>
<dbReference type="PRINTS" id="PR00412">
    <property type="entry name" value="EPOXHYDRLASE"/>
</dbReference>
<sequence>MYALELESYLTANQAEQPGELAIDRNACLAMGLVAIPFSAFLISVALGQACIKDFYVWITLACLVASSPFIWGTQQVLNEQFAHILKLDFVNRSEIKKLKICPFQQAQTPRNITGSSIVSTDLDQPYFEQPKQYWLWRDWRISYTHVAHPQSSIPIILLHGFGGSIGHWRHNIPALGAHHQVYALDLLGFGASEKPVTPYSIQLWAEQVYEFWRDFIRVPAVLVGNSIGSLTCLTIANHHPEMVRGVAMISLPDQLNQQPSAPWLDSLRAMLTSPLILQPLFHLIRHPCIVKHWAKLAYARREAITDELVEILTAPARDKNAALAFVSMLKSMLSPRFSPQVRPLLQSLAIPSLLLWGQQDRMIPLSLGRHLAACNPILRLIELENAGHCAHDECPDRVNWELLHWIETKILPDKSARKQR</sequence>
<dbReference type="InterPro" id="IPR029058">
    <property type="entry name" value="AB_hydrolase_fold"/>
</dbReference>
<feature type="transmembrane region" description="Helical" evidence="1">
    <location>
        <begin position="55"/>
        <end position="72"/>
    </location>
</feature>
<dbReference type="AlphaFoldDB" id="B8HNQ0"/>
<keyword evidence="1" id="KW-1133">Transmembrane helix</keyword>
<keyword evidence="3" id="KW-0378">Hydrolase</keyword>
<dbReference type="Gene3D" id="3.40.50.1820">
    <property type="entry name" value="alpha/beta hydrolase"/>
    <property type="match status" value="1"/>
</dbReference>
<keyword evidence="1" id="KW-0472">Membrane</keyword>
<dbReference type="OrthoDB" id="449686at2"/>
<dbReference type="STRING" id="395961.Cyan7425_1408"/>
<evidence type="ECO:0000313" key="3">
    <source>
        <dbReference type="EMBL" id="ACL43781.1"/>
    </source>
</evidence>
<protein>
    <submittedName>
        <fullName evidence="3">Alpha/beta hydrolase fold protein</fullName>
    </submittedName>
</protein>
<dbReference type="InterPro" id="IPR000073">
    <property type="entry name" value="AB_hydrolase_1"/>
</dbReference>
<gene>
    <name evidence="3" type="ordered locus">Cyan7425_1408</name>
</gene>
<feature type="transmembrane region" description="Helical" evidence="1">
    <location>
        <begin position="29"/>
        <end position="48"/>
    </location>
</feature>
<reference evidence="3" key="1">
    <citation type="submission" date="2009-01" db="EMBL/GenBank/DDBJ databases">
        <title>Complete sequence of chromosome Cyanothece sp. PCC 7425.</title>
        <authorList>
            <consortium name="US DOE Joint Genome Institute"/>
            <person name="Lucas S."/>
            <person name="Copeland A."/>
            <person name="Lapidus A."/>
            <person name="Glavina del Rio T."/>
            <person name="Dalin E."/>
            <person name="Tice H."/>
            <person name="Bruce D."/>
            <person name="Goodwin L."/>
            <person name="Pitluck S."/>
            <person name="Sims D."/>
            <person name="Meineke L."/>
            <person name="Brettin T."/>
            <person name="Detter J.C."/>
            <person name="Han C."/>
            <person name="Larimer F."/>
            <person name="Land M."/>
            <person name="Hauser L."/>
            <person name="Kyrpides N."/>
            <person name="Ovchinnikova G."/>
            <person name="Liberton M."/>
            <person name="Stoeckel J."/>
            <person name="Banerjee A."/>
            <person name="Singh A."/>
            <person name="Page L."/>
            <person name="Sato H."/>
            <person name="Zhao L."/>
            <person name="Sherman L."/>
            <person name="Pakrasi H."/>
            <person name="Richardson P."/>
        </authorList>
    </citation>
    <scope>NUCLEOTIDE SEQUENCE</scope>
    <source>
        <strain evidence="3">PCC 7425</strain>
    </source>
</reference>
<dbReference type="KEGG" id="cyn:Cyan7425_1408"/>
<evidence type="ECO:0000256" key="1">
    <source>
        <dbReference type="SAM" id="Phobius"/>
    </source>
</evidence>
<organism evidence="3">
    <name type="scientific">Cyanothece sp. (strain PCC 7425 / ATCC 29141)</name>
    <dbReference type="NCBI Taxonomy" id="395961"/>
    <lineage>
        <taxon>Bacteria</taxon>
        <taxon>Bacillati</taxon>
        <taxon>Cyanobacteriota</taxon>
        <taxon>Cyanophyceae</taxon>
        <taxon>Gomontiellales</taxon>
        <taxon>Cyanothecaceae</taxon>
        <taxon>Cyanothece</taxon>
    </lineage>
</organism>
<dbReference type="HOGENOM" id="CLU_651690_0_0_3"/>
<proteinExistence type="predicted"/>
<dbReference type="SUPFAM" id="SSF53474">
    <property type="entry name" value="alpha/beta-Hydrolases"/>
    <property type="match status" value="1"/>
</dbReference>
<dbReference type="PANTHER" id="PTHR46438">
    <property type="entry name" value="ALPHA/BETA-HYDROLASES SUPERFAMILY PROTEIN"/>
    <property type="match status" value="1"/>
</dbReference>
<name>B8HNQ0_CYAP4</name>
<dbReference type="PRINTS" id="PR00111">
    <property type="entry name" value="ABHYDROLASE"/>
</dbReference>
<feature type="domain" description="AB hydrolase-1" evidence="2">
    <location>
        <begin position="155"/>
        <end position="394"/>
    </location>
</feature>